<organism evidence="1 2">
    <name type="scientific">Lentinula lateritia</name>
    <dbReference type="NCBI Taxonomy" id="40482"/>
    <lineage>
        <taxon>Eukaryota</taxon>
        <taxon>Fungi</taxon>
        <taxon>Dikarya</taxon>
        <taxon>Basidiomycota</taxon>
        <taxon>Agaricomycotina</taxon>
        <taxon>Agaricomycetes</taxon>
        <taxon>Agaricomycetidae</taxon>
        <taxon>Agaricales</taxon>
        <taxon>Marasmiineae</taxon>
        <taxon>Omphalotaceae</taxon>
        <taxon>Lentinula</taxon>
    </lineage>
</organism>
<sequence length="411" mass="46584">MSQNSAKKGSKESKVRTSDTNRKYALLMHFILDTPSLLDPDELCDLEGNIFYNDSPAMHYLKLSKVVPFWEEECPKEHEAKWGARWADIKKGFREFEFANRTTCERFNFRENKLSDVLDAARAGHWGACFDVPLKASLARKEMSIPSRYHHWVVNQTKKAGGEPLRGFVSLNDWGTMADDILQDIFGDGVRAGDVTCTESAKTWFQGTIQTLLDAASKEVICAEKSIVRCQRDLENVLGENFWEKMEIPRGFDLRKARSVFKKLRNWKGLLSWQVPTAQDEKRRGVDIDIEDPEAAAKIQARWTDLSETAKKLDYCQLVIGWLVGVIEAKTSKTVELGFEPGSYDEKIVSYGKVLARKIPRKHIDNMPAPSASEFRAFAAELSDFADAWVGRDDLGVRGGVVETSSERSER</sequence>
<evidence type="ECO:0008006" key="3">
    <source>
        <dbReference type="Google" id="ProtNLM"/>
    </source>
</evidence>
<comment type="caution">
    <text evidence="1">The sequence shown here is derived from an EMBL/GenBank/DDBJ whole genome shotgun (WGS) entry which is preliminary data.</text>
</comment>
<reference evidence="1" key="1">
    <citation type="submission" date="2022-08" db="EMBL/GenBank/DDBJ databases">
        <title>A Global Phylogenomic Analysis of the Shiitake Genus Lentinula.</title>
        <authorList>
            <consortium name="DOE Joint Genome Institute"/>
            <person name="Sierra-Patev S."/>
            <person name="Min B."/>
            <person name="Naranjo-Ortiz M."/>
            <person name="Looney B."/>
            <person name="Konkel Z."/>
            <person name="Slot J.C."/>
            <person name="Sakamoto Y."/>
            <person name="Steenwyk J.L."/>
            <person name="Rokas A."/>
            <person name="Carro J."/>
            <person name="Camarero S."/>
            <person name="Ferreira P."/>
            <person name="Molpeceres G."/>
            <person name="Ruiz-Duenas F.J."/>
            <person name="Serrano A."/>
            <person name="Henrissat B."/>
            <person name="Drula E."/>
            <person name="Hughes K.W."/>
            <person name="Mata J.L."/>
            <person name="Ishikawa N.K."/>
            <person name="Vargas-Isla R."/>
            <person name="Ushijima S."/>
            <person name="Smith C.A."/>
            <person name="Ahrendt S."/>
            <person name="Andreopoulos W."/>
            <person name="He G."/>
            <person name="Labutti K."/>
            <person name="Lipzen A."/>
            <person name="Ng V."/>
            <person name="Riley R."/>
            <person name="Sandor L."/>
            <person name="Barry K."/>
            <person name="Martinez A.T."/>
            <person name="Xiao Y."/>
            <person name="Gibbons J.G."/>
            <person name="Terashima K."/>
            <person name="Grigoriev I.V."/>
            <person name="Hibbett D.S."/>
        </authorList>
    </citation>
    <scope>NUCLEOTIDE SEQUENCE</scope>
    <source>
        <strain evidence="1">RHP3577 ss4</strain>
    </source>
</reference>
<protein>
    <recommendedName>
        <fullName evidence="3">Decapping nuclease</fullName>
    </recommendedName>
</protein>
<gene>
    <name evidence="1" type="ORF">C8R41DRAFT_871307</name>
</gene>
<proteinExistence type="predicted"/>
<keyword evidence="2" id="KW-1185">Reference proteome</keyword>
<dbReference type="Proteomes" id="UP001150217">
    <property type="component" value="Unassembled WGS sequence"/>
</dbReference>
<name>A0ABQ8V3V1_9AGAR</name>
<dbReference type="EMBL" id="JANVFT010000104">
    <property type="protein sequence ID" value="KAJ4467862.1"/>
    <property type="molecule type" value="Genomic_DNA"/>
</dbReference>
<accession>A0ABQ8V3V1</accession>
<evidence type="ECO:0000313" key="2">
    <source>
        <dbReference type="Proteomes" id="UP001150217"/>
    </source>
</evidence>
<evidence type="ECO:0000313" key="1">
    <source>
        <dbReference type="EMBL" id="KAJ4467862.1"/>
    </source>
</evidence>